<dbReference type="Gene3D" id="3.40.50.150">
    <property type="entry name" value="Vaccinia Virus protein VP39"/>
    <property type="match status" value="1"/>
</dbReference>
<dbReference type="EMBL" id="JACJLA010000001">
    <property type="protein sequence ID" value="MBM6911850.1"/>
    <property type="molecule type" value="Genomic_DNA"/>
</dbReference>
<proteinExistence type="predicted"/>
<organism evidence="1 2">
    <name type="scientific">Veillonella magna</name>
    <dbReference type="NCBI Taxonomy" id="464322"/>
    <lineage>
        <taxon>Bacteria</taxon>
        <taxon>Bacillati</taxon>
        <taxon>Bacillota</taxon>
        <taxon>Negativicutes</taxon>
        <taxon>Veillonellales</taxon>
        <taxon>Veillonellaceae</taxon>
        <taxon>Veillonella</taxon>
    </lineage>
</organism>
<keyword evidence="1" id="KW-0808">Transferase</keyword>
<protein>
    <submittedName>
        <fullName evidence="1">SAM-dependent methyltransferase</fullName>
    </submittedName>
</protein>
<gene>
    <name evidence="1" type="ORF">H6A01_00730</name>
</gene>
<keyword evidence="2" id="KW-1185">Reference proteome</keyword>
<dbReference type="GO" id="GO:0008168">
    <property type="term" value="F:methyltransferase activity"/>
    <property type="evidence" value="ECO:0007669"/>
    <property type="project" value="UniProtKB-KW"/>
</dbReference>
<dbReference type="Proteomes" id="UP000707138">
    <property type="component" value="Unassembled WGS sequence"/>
</dbReference>
<keyword evidence="1" id="KW-0489">Methyltransferase</keyword>
<accession>A0ABS2GDQ4</accession>
<dbReference type="InterPro" id="IPR029063">
    <property type="entry name" value="SAM-dependent_MTases_sf"/>
</dbReference>
<dbReference type="GO" id="GO:0032259">
    <property type="term" value="P:methylation"/>
    <property type="evidence" value="ECO:0007669"/>
    <property type="project" value="UniProtKB-KW"/>
</dbReference>
<comment type="caution">
    <text evidence="1">The sequence shown here is derived from an EMBL/GenBank/DDBJ whole genome shotgun (WGS) entry which is preliminary data.</text>
</comment>
<dbReference type="SUPFAM" id="SSF53335">
    <property type="entry name" value="S-adenosyl-L-methionine-dependent methyltransferases"/>
    <property type="match status" value="1"/>
</dbReference>
<sequence length="158" mass="18689">MKEILDVCCGSKMFYFNKQDHRVLYNDIRTVDTQLSDGRRLVIHPDTNYDFRELPFEDGQFKLIIYDPPHLVRAGERSWLRAKYGVLPKDEDWKAYIKLGFNECWRCLSEGGTLIMKWSTNQIKAKDMLEAIEMQPLLGDKRGNKRWYIFFKGGLIDD</sequence>
<evidence type="ECO:0000313" key="2">
    <source>
        <dbReference type="Proteomes" id="UP000707138"/>
    </source>
</evidence>
<evidence type="ECO:0000313" key="1">
    <source>
        <dbReference type="EMBL" id="MBM6911850.1"/>
    </source>
</evidence>
<dbReference type="RefSeq" id="WP_205087168.1">
    <property type="nucleotide sequence ID" value="NZ_JACJLA010000001.1"/>
</dbReference>
<name>A0ABS2GDQ4_9FIRM</name>
<reference evidence="1 2" key="1">
    <citation type="journal article" date="2021" name="Sci. Rep.">
        <title>The distribution of antibiotic resistance genes in chicken gut microbiota commensals.</title>
        <authorList>
            <person name="Juricova H."/>
            <person name="Matiasovicova J."/>
            <person name="Kubasova T."/>
            <person name="Cejkova D."/>
            <person name="Rychlik I."/>
        </authorList>
    </citation>
    <scope>NUCLEOTIDE SEQUENCE [LARGE SCALE GENOMIC DNA]</scope>
    <source>
        <strain evidence="1 2">An537</strain>
    </source>
</reference>